<keyword evidence="2" id="KW-0677">Repeat</keyword>
<evidence type="ECO:0000313" key="8">
    <source>
        <dbReference type="EMBL" id="CAL1285089.1"/>
    </source>
</evidence>
<feature type="compositionally biased region" description="Polar residues" evidence="4">
    <location>
        <begin position="1059"/>
        <end position="1072"/>
    </location>
</feature>
<feature type="compositionally biased region" description="Basic and acidic residues" evidence="4">
    <location>
        <begin position="333"/>
        <end position="343"/>
    </location>
</feature>
<dbReference type="GO" id="GO:0007165">
    <property type="term" value="P:signal transduction"/>
    <property type="evidence" value="ECO:0007669"/>
    <property type="project" value="TreeGrafter"/>
</dbReference>
<feature type="compositionally biased region" description="Polar residues" evidence="4">
    <location>
        <begin position="431"/>
        <end position="441"/>
    </location>
</feature>
<evidence type="ECO:0000256" key="3">
    <source>
        <dbReference type="ARBA" id="ARBA00023136"/>
    </source>
</evidence>
<organism evidence="8 9">
    <name type="scientific">Larinioides sclopetarius</name>
    <dbReference type="NCBI Taxonomy" id="280406"/>
    <lineage>
        <taxon>Eukaryota</taxon>
        <taxon>Metazoa</taxon>
        <taxon>Ecdysozoa</taxon>
        <taxon>Arthropoda</taxon>
        <taxon>Chelicerata</taxon>
        <taxon>Arachnida</taxon>
        <taxon>Araneae</taxon>
        <taxon>Araneomorphae</taxon>
        <taxon>Entelegynae</taxon>
        <taxon>Araneoidea</taxon>
        <taxon>Araneidae</taxon>
        <taxon>Larinioides</taxon>
    </lineage>
</organism>
<dbReference type="Pfam" id="PF00397">
    <property type="entry name" value="WW"/>
    <property type="match status" value="2"/>
</dbReference>
<dbReference type="PROSITE" id="PS50020">
    <property type="entry name" value="WW_DOMAIN_2"/>
    <property type="match status" value="2"/>
</dbReference>
<feature type="region of interest" description="Disordered" evidence="4">
    <location>
        <begin position="324"/>
        <end position="343"/>
    </location>
</feature>
<dbReference type="Proteomes" id="UP001497382">
    <property type="component" value="Unassembled WGS sequence"/>
</dbReference>
<dbReference type="CDD" id="cd00201">
    <property type="entry name" value="WW"/>
    <property type="match status" value="2"/>
</dbReference>
<keyword evidence="9" id="KW-1185">Reference proteome</keyword>
<feature type="compositionally biased region" description="Basic and acidic residues" evidence="4">
    <location>
        <begin position="442"/>
        <end position="454"/>
    </location>
</feature>
<feature type="region of interest" description="Disordered" evidence="4">
    <location>
        <begin position="989"/>
        <end position="1097"/>
    </location>
</feature>
<dbReference type="Pfam" id="PF00625">
    <property type="entry name" value="Guanylate_kin"/>
    <property type="match status" value="1"/>
</dbReference>
<dbReference type="PROSITE" id="PS50106">
    <property type="entry name" value="PDZ"/>
    <property type="match status" value="6"/>
</dbReference>
<dbReference type="CDD" id="cd06734">
    <property type="entry name" value="PDZ4_MAGI-1_3-like"/>
    <property type="match status" value="1"/>
</dbReference>
<feature type="domain" description="WW" evidence="5">
    <location>
        <begin position="347"/>
        <end position="380"/>
    </location>
</feature>
<dbReference type="CDD" id="cd06735">
    <property type="entry name" value="PDZ5_MAGI-1_3-like"/>
    <property type="match status" value="1"/>
</dbReference>
<dbReference type="PANTHER" id="PTHR10316:SF40">
    <property type="entry name" value="LD27118P"/>
    <property type="match status" value="1"/>
</dbReference>
<dbReference type="GO" id="GO:0016020">
    <property type="term" value="C:membrane"/>
    <property type="evidence" value="ECO:0007669"/>
    <property type="project" value="UniProtKB-SubCell"/>
</dbReference>
<name>A0AAV2APH4_9ARAC</name>
<dbReference type="PROSITE" id="PS00856">
    <property type="entry name" value="GUANYLATE_KINASE_1"/>
    <property type="match status" value="1"/>
</dbReference>
<feature type="region of interest" description="Disordered" evidence="4">
    <location>
        <begin position="815"/>
        <end position="889"/>
    </location>
</feature>
<feature type="domain" description="PDZ" evidence="7">
    <location>
        <begin position="1230"/>
        <end position="1312"/>
    </location>
</feature>
<dbReference type="SMART" id="SM00228">
    <property type="entry name" value="PDZ"/>
    <property type="match status" value="6"/>
</dbReference>
<protein>
    <submittedName>
        <fullName evidence="8">Uncharacterized protein</fullName>
    </submittedName>
</protein>
<feature type="domain" description="PDZ" evidence="7">
    <location>
        <begin position="1128"/>
        <end position="1210"/>
    </location>
</feature>
<dbReference type="FunFam" id="2.30.42.10:FF:000144">
    <property type="entry name" value="Membrane associated guanylate kinase, WW and PDZ domain containing 2"/>
    <property type="match status" value="1"/>
</dbReference>
<dbReference type="InterPro" id="IPR020590">
    <property type="entry name" value="Guanylate_kinase_CS"/>
</dbReference>
<dbReference type="InterPro" id="IPR027417">
    <property type="entry name" value="P-loop_NTPase"/>
</dbReference>
<evidence type="ECO:0000259" key="6">
    <source>
        <dbReference type="PROSITE" id="PS50052"/>
    </source>
</evidence>
<dbReference type="Gene3D" id="2.30.42.10">
    <property type="match status" value="6"/>
</dbReference>
<dbReference type="InterPro" id="IPR008145">
    <property type="entry name" value="GK/Ca_channel_bsu"/>
</dbReference>
<feature type="domain" description="Guanylate kinase-like" evidence="6">
    <location>
        <begin position="111"/>
        <end position="204"/>
    </location>
</feature>
<dbReference type="Gene3D" id="3.30.63.10">
    <property type="entry name" value="Guanylate Kinase phosphate binding domain"/>
    <property type="match status" value="1"/>
</dbReference>
<dbReference type="SMART" id="SM00072">
    <property type="entry name" value="GuKc"/>
    <property type="match status" value="1"/>
</dbReference>
<dbReference type="InterPro" id="IPR008144">
    <property type="entry name" value="Guanylate_kin-like_dom"/>
</dbReference>
<feature type="region of interest" description="Disordered" evidence="4">
    <location>
        <begin position="1"/>
        <end position="28"/>
    </location>
</feature>
<dbReference type="SUPFAM" id="SSF51045">
    <property type="entry name" value="WW domain"/>
    <property type="match status" value="2"/>
</dbReference>
<reference evidence="8 9" key="1">
    <citation type="submission" date="2024-04" db="EMBL/GenBank/DDBJ databases">
        <authorList>
            <person name="Rising A."/>
            <person name="Reimegard J."/>
            <person name="Sonavane S."/>
            <person name="Akerstrom W."/>
            <person name="Nylinder S."/>
            <person name="Hedman E."/>
            <person name="Kallberg Y."/>
        </authorList>
    </citation>
    <scope>NUCLEOTIDE SEQUENCE [LARGE SCALE GENOMIC DNA]</scope>
</reference>
<dbReference type="SUPFAM" id="SSF52540">
    <property type="entry name" value="P-loop containing nucleoside triphosphate hydrolases"/>
    <property type="match status" value="1"/>
</dbReference>
<feature type="domain" description="PDZ" evidence="7">
    <location>
        <begin position="668"/>
        <end position="731"/>
    </location>
</feature>
<dbReference type="FunFam" id="3.30.63.10:FF:000003">
    <property type="entry name" value="Membrane-associated guanylate kinase, WW and PDZ domain-containing protein 3 isoform 1"/>
    <property type="match status" value="1"/>
</dbReference>
<dbReference type="GO" id="GO:0005737">
    <property type="term" value="C:cytoplasm"/>
    <property type="evidence" value="ECO:0007669"/>
    <property type="project" value="TreeGrafter"/>
</dbReference>
<feature type="domain" description="WW" evidence="5">
    <location>
        <begin position="302"/>
        <end position="335"/>
    </location>
</feature>
<feature type="compositionally biased region" description="Basic and acidic residues" evidence="4">
    <location>
        <begin position="862"/>
        <end position="873"/>
    </location>
</feature>
<evidence type="ECO:0000256" key="2">
    <source>
        <dbReference type="ARBA" id="ARBA00022737"/>
    </source>
</evidence>
<dbReference type="FunFam" id="2.30.42.10:FF:000150">
    <property type="entry name" value="Membrane associated guanylate kinase, WW and PDZ domain containing 2"/>
    <property type="match status" value="1"/>
</dbReference>
<dbReference type="InterPro" id="IPR001202">
    <property type="entry name" value="WW_dom"/>
</dbReference>
<dbReference type="InterPro" id="IPR036034">
    <property type="entry name" value="PDZ_sf"/>
</dbReference>
<comment type="subcellular location">
    <subcellularLocation>
        <location evidence="1">Membrane</location>
        <topology evidence="1">Peripheral membrane protein</topology>
    </subcellularLocation>
</comment>
<comment type="caution">
    <text evidence="8">The sequence shown here is derived from an EMBL/GenBank/DDBJ whole genome shotgun (WGS) entry which is preliminary data.</text>
</comment>
<dbReference type="InterPro" id="IPR036020">
    <property type="entry name" value="WW_dom_sf"/>
</dbReference>
<evidence type="ECO:0000256" key="4">
    <source>
        <dbReference type="SAM" id="MobiDB-lite"/>
    </source>
</evidence>
<feature type="compositionally biased region" description="Polar residues" evidence="4">
    <location>
        <begin position="614"/>
        <end position="628"/>
    </location>
</feature>
<evidence type="ECO:0000259" key="5">
    <source>
        <dbReference type="PROSITE" id="PS50020"/>
    </source>
</evidence>
<feature type="domain" description="PDZ" evidence="7">
    <location>
        <begin position="35"/>
        <end position="103"/>
    </location>
</feature>
<proteinExistence type="predicted"/>
<feature type="domain" description="PDZ" evidence="7">
    <location>
        <begin position="483"/>
        <end position="554"/>
    </location>
</feature>
<feature type="compositionally biased region" description="Polar residues" evidence="4">
    <location>
        <begin position="846"/>
        <end position="860"/>
    </location>
</feature>
<gene>
    <name evidence="8" type="ORF">LARSCL_LOCUS13517</name>
</gene>
<feature type="domain" description="PDZ" evidence="7">
    <location>
        <begin position="1334"/>
        <end position="1417"/>
    </location>
</feature>
<dbReference type="CDD" id="cd06733">
    <property type="entry name" value="PDZ3_MAGI-1_3-like"/>
    <property type="match status" value="1"/>
</dbReference>
<dbReference type="CDD" id="cd06731">
    <property type="entry name" value="PDZ1_MAGI-1_3-like"/>
    <property type="match status" value="1"/>
</dbReference>
<dbReference type="FunFam" id="2.20.70.10:FF:000001">
    <property type="entry name" value="Membrane-associated guanylate kinase, WW and PDZ domain-containing protein 1"/>
    <property type="match status" value="1"/>
</dbReference>
<dbReference type="InterPro" id="IPR001478">
    <property type="entry name" value="PDZ"/>
</dbReference>
<feature type="region of interest" description="Disordered" evidence="4">
    <location>
        <begin position="229"/>
        <end position="279"/>
    </location>
</feature>
<dbReference type="CDD" id="cd06732">
    <property type="entry name" value="PDZ2_MAGI-1_3-like"/>
    <property type="match status" value="1"/>
</dbReference>
<dbReference type="PROSITE" id="PS01159">
    <property type="entry name" value="WW_DOMAIN_1"/>
    <property type="match status" value="2"/>
</dbReference>
<dbReference type="PROSITE" id="PS50052">
    <property type="entry name" value="GUANYLATE_KINASE_2"/>
    <property type="match status" value="1"/>
</dbReference>
<feature type="compositionally biased region" description="Basic and acidic residues" evidence="4">
    <location>
        <begin position="404"/>
        <end position="413"/>
    </location>
</feature>
<evidence type="ECO:0000313" key="9">
    <source>
        <dbReference type="Proteomes" id="UP001497382"/>
    </source>
</evidence>
<dbReference type="SUPFAM" id="SSF50156">
    <property type="entry name" value="PDZ domain-like"/>
    <property type="match status" value="6"/>
</dbReference>
<evidence type="ECO:0000259" key="7">
    <source>
        <dbReference type="PROSITE" id="PS50106"/>
    </source>
</evidence>
<accession>A0AAV2APH4</accession>
<keyword evidence="3" id="KW-0472">Membrane</keyword>
<sequence length="1474" mass="162657">MSSKSSLKRPITPSKDSNPVSFDSKAPHWSSNVHECTVCIGPEGTLNLPIRGGSDKGEFAYFDDLIQSRISYLSGYLENGDVILEIQGQKVAGFTQRDVIAWLNHCCKSGNPVRITVARGGYLGKDLRQHLNTRFPKNSPDCELQNTVRDNLYLRTVPCTTRPPREGEINGVDYTFLTVEEFMQLERSGNLLESGIYDGNHYGTPKPQEECPLPVSRPNSYSNNNCNNIIPGIHPSSEGKRRRNRSSVEAMTAKTSGEQTESNYGHSGKNNIDSSHISQGSVSDELVKPLKKVSVSDDDDLGPLPENWEKAYTEDGEPYYIDHNTGTSQWLDPRPRNKKPVEECKENELPYGWEKINDPHYGTYYIDHVNKRTQYENPVTQARKISTSSLHEDSVPNGSQNSWRNEKGDRLSEQNDATPMEINSLPKHPDVQNQQRNGTDTLHSKDGRINRDGAPHAGLRGSGYHPPYVFTDNPAELQGTMIRTSLVKSSRGFGFTIVGGDDGDVREFLQIKAIVPHGPAWQDGKLSTGDVLVYINDQCVLGFSHQDVVSLFQSIPPGETVHLGVCKGYQLPFDPEDPDTEIVTTNGVTSCNHGNGPNGYCGCLSGIESAESTTRSAKSMPDLTSFQSQRHRSSTGDMAPDHSIASGDHSVSSHDVNHQVPGKADFLSVEIVKGKGGFGFTIADSVYGQKVKKILDRDRCQHLQEGDILIEINGRNIRGLPHSEVVQILKDCLCDESAHIAIQRGLLSKVAKMKSADDLGVRRSASNNSSHSYPYRSTDSYTPAAATMYRSKTPTADLYSSRDKETVHVNRPKTPLVDTRHWPKSESMPSSEPTERSNPMHRGNSVLVNQPDYSRISSNPEPIRHSSVGDRGFDSNANRPTAFPNSWKMDHPPALRTAYSAALDKTTVNPSWYTTLGKLRETYWADNHNKELNKSVDFSTVNHSTDMLDNGINSQYGYCQSKLPPPVPPHSRTNFNDSYDDSVFSHNSTNHSWTNKSNHEGIPVRDSYGYSQGHPNDPSYHRMNSVRSPYSQPPVHYGPMSVSNGSSDPMVHHEPAYRTNPSGHSPNSSHYDSLTRRKRGTSFEHENPSPVTTMNKGESLYSTGSVYSQPGVLRPPMLGRAPEYMDMTVTLHRQESGFGFRIVGGTEEGSQVAIGHLVPGGAADVDGRLRTGDEIVSVDGQSVMNTSHHRVVQLIGNTAANGKVTLGIRRRISSIDSAYTRSMESIYPYDVTITRQENEGFGFVIISSVNRAGATIGRIIEGSPADRCGQLHVGDRILAVNGMSILNMHHGETVNLIKDSGYSITLTIGPPQDDTSSTTSASQRGEELDDQYHAIELHRGTKGFGFSIRGGKEFQNMPLFVLRIAENGPAHLHGKLMVGDQIIEINGKNTKNMTHAEAIELIRQGGSTVRLLVKRGSHISPQDEDPMVPPIPMNRYPQHHPPMLASNGLMGGSNSRTGSDNISQDYYAWSYEQH</sequence>
<feature type="compositionally biased region" description="Polar residues" evidence="4">
    <location>
        <begin position="247"/>
        <end position="279"/>
    </location>
</feature>
<dbReference type="EMBL" id="CAXIEN010000187">
    <property type="protein sequence ID" value="CAL1285089.1"/>
    <property type="molecule type" value="Genomic_DNA"/>
</dbReference>
<evidence type="ECO:0000256" key="1">
    <source>
        <dbReference type="ARBA" id="ARBA00004170"/>
    </source>
</evidence>
<dbReference type="SMART" id="SM00456">
    <property type="entry name" value="WW"/>
    <property type="match status" value="2"/>
</dbReference>
<feature type="region of interest" description="Disordered" evidence="4">
    <location>
        <begin position="386"/>
        <end position="463"/>
    </location>
</feature>
<dbReference type="PANTHER" id="PTHR10316">
    <property type="entry name" value="MEMBRANE ASSOCIATED GUANYLATE KINASE-RELATED"/>
    <property type="match status" value="1"/>
</dbReference>
<feature type="region of interest" description="Disordered" evidence="4">
    <location>
        <begin position="614"/>
        <end position="655"/>
    </location>
</feature>
<dbReference type="Gene3D" id="2.20.70.10">
    <property type="match status" value="2"/>
</dbReference>
<dbReference type="Pfam" id="PF00595">
    <property type="entry name" value="PDZ"/>
    <property type="match status" value="5"/>
</dbReference>
<dbReference type="FunFam" id="2.30.42.10:FF:000005">
    <property type="entry name" value="Membrane associated guanylate kinase, WW and PDZ domain containing 1"/>
    <property type="match status" value="1"/>
</dbReference>
<dbReference type="FunFam" id="2.30.42.10:FF:000232">
    <property type="entry name" value="Uncharacterized protein, isoform A"/>
    <property type="match status" value="1"/>
</dbReference>